<evidence type="ECO:0000313" key="1">
    <source>
        <dbReference type="EMBL" id="QOX65663.1"/>
    </source>
</evidence>
<keyword evidence="2" id="KW-1185">Reference proteome</keyword>
<sequence>MGMLSFKGEIPTQGDALVAKNYCTEEELSALNSVVSAI</sequence>
<reference evidence="1" key="1">
    <citation type="submission" date="2019-08" db="EMBL/GenBank/DDBJ databases">
        <title>Genome sequence of Clostridiales bacterium MT110.</title>
        <authorList>
            <person name="Cao J."/>
        </authorList>
    </citation>
    <scope>NUCLEOTIDE SEQUENCE</scope>
    <source>
        <strain evidence="1">MT110</strain>
    </source>
</reference>
<dbReference type="EMBL" id="CP042469">
    <property type="protein sequence ID" value="QOX65663.1"/>
    <property type="molecule type" value="Genomic_DNA"/>
</dbReference>
<gene>
    <name evidence="1" type="ORF">FRZ06_21080</name>
</gene>
<accession>A0ACD1AGQ9</accession>
<proteinExistence type="predicted"/>
<name>A0ACD1AGQ9_9FIRM</name>
<dbReference type="Proteomes" id="UP000594014">
    <property type="component" value="Chromosome"/>
</dbReference>
<organism evidence="1 2">
    <name type="scientific">Anoxybacterium hadale</name>
    <dbReference type="NCBI Taxonomy" id="3408580"/>
    <lineage>
        <taxon>Bacteria</taxon>
        <taxon>Bacillati</taxon>
        <taxon>Bacillota</taxon>
        <taxon>Clostridia</taxon>
        <taxon>Peptostreptococcales</taxon>
        <taxon>Anaerovoracaceae</taxon>
        <taxon>Anoxybacterium</taxon>
    </lineage>
</organism>
<protein>
    <submittedName>
        <fullName evidence="1">Virulence RhuM family protein</fullName>
    </submittedName>
</protein>
<evidence type="ECO:0000313" key="2">
    <source>
        <dbReference type="Proteomes" id="UP000594014"/>
    </source>
</evidence>